<protein>
    <recommendedName>
        <fullName evidence="4">Disease resistance R13L4/SHOC-2-like LRR domain-containing protein</fullName>
    </recommendedName>
</protein>
<dbReference type="eggNOG" id="KOG0472">
    <property type="taxonomic scope" value="Eukaryota"/>
</dbReference>
<dbReference type="OMA" id="MEFAGLQ"/>
<keyword evidence="6" id="KW-1185">Reference proteome</keyword>
<reference evidence="5 6" key="1">
    <citation type="journal article" date="2007" name="Nature">
        <title>Evolution of genes and genomes on the Drosophila phylogeny.</title>
        <authorList>
            <consortium name="Drosophila 12 Genomes Consortium"/>
            <person name="Clark A.G."/>
            <person name="Eisen M.B."/>
            <person name="Smith D.R."/>
            <person name="Bergman C.M."/>
            <person name="Oliver B."/>
            <person name="Markow T.A."/>
            <person name="Kaufman T.C."/>
            <person name="Kellis M."/>
            <person name="Gelbart W."/>
            <person name="Iyer V.N."/>
            <person name="Pollard D.A."/>
            <person name="Sackton T.B."/>
            <person name="Larracuente A.M."/>
            <person name="Singh N.D."/>
            <person name="Abad J.P."/>
            <person name="Abt D.N."/>
            <person name="Adryan B."/>
            <person name="Aguade M."/>
            <person name="Akashi H."/>
            <person name="Anderson W.W."/>
            <person name="Aquadro C.F."/>
            <person name="Ardell D.H."/>
            <person name="Arguello R."/>
            <person name="Artieri C.G."/>
            <person name="Barbash D.A."/>
            <person name="Barker D."/>
            <person name="Barsanti P."/>
            <person name="Batterham P."/>
            <person name="Batzoglou S."/>
            <person name="Begun D."/>
            <person name="Bhutkar A."/>
            <person name="Blanco E."/>
            <person name="Bosak S.A."/>
            <person name="Bradley R.K."/>
            <person name="Brand A.D."/>
            <person name="Brent M.R."/>
            <person name="Brooks A.N."/>
            <person name="Brown R.H."/>
            <person name="Butlin R.K."/>
            <person name="Caggese C."/>
            <person name="Calvi B.R."/>
            <person name="Bernardo de Carvalho A."/>
            <person name="Caspi A."/>
            <person name="Castrezana S."/>
            <person name="Celniker S.E."/>
            <person name="Chang J.L."/>
            <person name="Chapple C."/>
            <person name="Chatterji S."/>
            <person name="Chinwalla A."/>
            <person name="Civetta A."/>
            <person name="Clifton S.W."/>
            <person name="Comeron J.M."/>
            <person name="Costello J.C."/>
            <person name="Coyne J.A."/>
            <person name="Daub J."/>
            <person name="David R.G."/>
            <person name="Delcher A.L."/>
            <person name="Delehaunty K."/>
            <person name="Do C.B."/>
            <person name="Ebling H."/>
            <person name="Edwards K."/>
            <person name="Eickbush T."/>
            <person name="Evans J.D."/>
            <person name="Filipski A."/>
            <person name="Findeiss S."/>
            <person name="Freyhult E."/>
            <person name="Fulton L."/>
            <person name="Fulton R."/>
            <person name="Garcia A.C."/>
            <person name="Gardiner A."/>
            <person name="Garfield D.A."/>
            <person name="Garvin B.E."/>
            <person name="Gibson G."/>
            <person name="Gilbert D."/>
            <person name="Gnerre S."/>
            <person name="Godfrey J."/>
            <person name="Good R."/>
            <person name="Gotea V."/>
            <person name="Gravely B."/>
            <person name="Greenberg A.J."/>
            <person name="Griffiths-Jones S."/>
            <person name="Gross S."/>
            <person name="Guigo R."/>
            <person name="Gustafson E.A."/>
            <person name="Haerty W."/>
            <person name="Hahn M.W."/>
            <person name="Halligan D.L."/>
            <person name="Halpern A.L."/>
            <person name="Halter G.M."/>
            <person name="Han M.V."/>
            <person name="Heger A."/>
            <person name="Hillier L."/>
            <person name="Hinrichs A.S."/>
            <person name="Holmes I."/>
            <person name="Hoskins R.A."/>
            <person name="Hubisz M.J."/>
            <person name="Hultmark D."/>
            <person name="Huntley M.A."/>
            <person name="Jaffe D.B."/>
            <person name="Jagadeeshan S."/>
            <person name="Jeck W.R."/>
            <person name="Johnson J."/>
            <person name="Jones C.D."/>
            <person name="Jordan W.C."/>
            <person name="Karpen G.H."/>
            <person name="Kataoka E."/>
            <person name="Keightley P.D."/>
            <person name="Kheradpour P."/>
            <person name="Kirkness E.F."/>
            <person name="Koerich L.B."/>
            <person name="Kristiansen K."/>
            <person name="Kudrna D."/>
            <person name="Kulathinal R.J."/>
            <person name="Kumar S."/>
            <person name="Kwok R."/>
            <person name="Lander E."/>
            <person name="Langley C.H."/>
            <person name="Lapoint R."/>
            <person name="Lazzaro B.P."/>
            <person name="Lee S.J."/>
            <person name="Levesque L."/>
            <person name="Li R."/>
            <person name="Lin C.F."/>
            <person name="Lin M.F."/>
            <person name="Lindblad-Toh K."/>
            <person name="Llopart A."/>
            <person name="Long M."/>
            <person name="Low L."/>
            <person name="Lozovsky E."/>
            <person name="Lu J."/>
            <person name="Luo M."/>
            <person name="Machado C.A."/>
            <person name="Makalowski W."/>
            <person name="Marzo M."/>
            <person name="Matsuda M."/>
            <person name="Matzkin L."/>
            <person name="McAllister B."/>
            <person name="McBride C.S."/>
            <person name="McKernan B."/>
            <person name="McKernan K."/>
            <person name="Mendez-Lago M."/>
            <person name="Minx P."/>
            <person name="Mollenhauer M.U."/>
            <person name="Montooth K."/>
            <person name="Mount S.M."/>
            <person name="Mu X."/>
            <person name="Myers E."/>
            <person name="Negre B."/>
            <person name="Newfeld S."/>
            <person name="Nielsen R."/>
            <person name="Noor M.A."/>
            <person name="O'Grady P."/>
            <person name="Pachter L."/>
            <person name="Papaceit M."/>
            <person name="Parisi M.J."/>
            <person name="Parisi M."/>
            <person name="Parts L."/>
            <person name="Pedersen J.S."/>
            <person name="Pesole G."/>
            <person name="Phillippy A.M."/>
            <person name="Ponting C.P."/>
            <person name="Pop M."/>
            <person name="Porcelli D."/>
            <person name="Powell J.R."/>
            <person name="Prohaska S."/>
            <person name="Pruitt K."/>
            <person name="Puig M."/>
            <person name="Quesneville H."/>
            <person name="Ram K.R."/>
            <person name="Rand D."/>
            <person name="Rasmussen M.D."/>
            <person name="Reed L.K."/>
            <person name="Reenan R."/>
            <person name="Reily A."/>
            <person name="Remington K.A."/>
            <person name="Rieger T.T."/>
            <person name="Ritchie M.G."/>
            <person name="Robin C."/>
            <person name="Rogers Y.H."/>
            <person name="Rohde C."/>
            <person name="Rozas J."/>
            <person name="Rubenfield M.J."/>
            <person name="Ruiz A."/>
            <person name="Russo S."/>
            <person name="Salzberg S.L."/>
            <person name="Sanchez-Gracia A."/>
            <person name="Saranga D.J."/>
            <person name="Sato H."/>
            <person name="Schaeffer S.W."/>
            <person name="Schatz M.C."/>
            <person name="Schlenke T."/>
            <person name="Schwartz R."/>
            <person name="Segarra C."/>
            <person name="Singh R.S."/>
            <person name="Sirot L."/>
            <person name="Sirota M."/>
            <person name="Sisneros N.B."/>
            <person name="Smith C.D."/>
            <person name="Smith T.F."/>
            <person name="Spieth J."/>
            <person name="Stage D.E."/>
            <person name="Stark A."/>
            <person name="Stephan W."/>
            <person name="Strausberg R.L."/>
            <person name="Strempel S."/>
            <person name="Sturgill D."/>
            <person name="Sutton G."/>
            <person name="Sutton G.G."/>
            <person name="Tao W."/>
            <person name="Teichmann S."/>
            <person name="Tobari Y.N."/>
            <person name="Tomimura Y."/>
            <person name="Tsolas J.M."/>
            <person name="Valente V.L."/>
            <person name="Venter E."/>
            <person name="Venter J.C."/>
            <person name="Vicario S."/>
            <person name="Vieira F.G."/>
            <person name="Vilella A.J."/>
            <person name="Villasante A."/>
            <person name="Walenz B."/>
            <person name="Wang J."/>
            <person name="Wasserman M."/>
            <person name="Watts T."/>
            <person name="Wilson D."/>
            <person name="Wilson R.K."/>
            <person name="Wing R.A."/>
            <person name="Wolfner M.F."/>
            <person name="Wong A."/>
            <person name="Wong G.K."/>
            <person name="Wu C.I."/>
            <person name="Wu G."/>
            <person name="Yamamoto D."/>
            <person name="Yang H.P."/>
            <person name="Yang S.P."/>
            <person name="Yorke J.A."/>
            <person name="Yoshida K."/>
            <person name="Zdobnov E."/>
            <person name="Zhang P."/>
            <person name="Zhang Y."/>
            <person name="Zimin A.V."/>
            <person name="Baldwin J."/>
            <person name="Abdouelleil A."/>
            <person name="Abdulkadir J."/>
            <person name="Abebe A."/>
            <person name="Abera B."/>
            <person name="Abreu J."/>
            <person name="Acer S.C."/>
            <person name="Aftuck L."/>
            <person name="Alexander A."/>
            <person name="An P."/>
            <person name="Anderson E."/>
            <person name="Anderson S."/>
            <person name="Arachi H."/>
            <person name="Azer M."/>
            <person name="Bachantsang P."/>
            <person name="Barry A."/>
            <person name="Bayul T."/>
            <person name="Berlin A."/>
            <person name="Bessette D."/>
            <person name="Bloom T."/>
            <person name="Blye J."/>
            <person name="Boguslavskiy L."/>
            <person name="Bonnet C."/>
            <person name="Boukhgalter B."/>
            <person name="Bourzgui I."/>
            <person name="Brown A."/>
            <person name="Cahill P."/>
            <person name="Channer S."/>
            <person name="Cheshatsang Y."/>
            <person name="Chuda L."/>
            <person name="Citroen M."/>
            <person name="Collymore A."/>
            <person name="Cooke P."/>
            <person name="Costello M."/>
            <person name="D'Aco K."/>
            <person name="Daza R."/>
            <person name="De Haan G."/>
            <person name="DeGray S."/>
            <person name="DeMaso C."/>
            <person name="Dhargay N."/>
            <person name="Dooley K."/>
            <person name="Dooley E."/>
            <person name="Doricent M."/>
            <person name="Dorje P."/>
            <person name="Dorjee K."/>
            <person name="Dupes A."/>
            <person name="Elong R."/>
            <person name="Falk J."/>
            <person name="Farina A."/>
            <person name="Faro S."/>
            <person name="Ferguson D."/>
            <person name="Fisher S."/>
            <person name="Foley C.D."/>
            <person name="Franke A."/>
            <person name="Friedrich D."/>
            <person name="Gadbois L."/>
            <person name="Gearin G."/>
            <person name="Gearin C.R."/>
            <person name="Giannoukos G."/>
            <person name="Goode T."/>
            <person name="Graham J."/>
            <person name="Grandbois E."/>
            <person name="Grewal S."/>
            <person name="Gyaltsen K."/>
            <person name="Hafez N."/>
            <person name="Hagos B."/>
            <person name="Hall J."/>
            <person name="Henson C."/>
            <person name="Hollinger A."/>
            <person name="Honan T."/>
            <person name="Huard M.D."/>
            <person name="Hughes L."/>
            <person name="Hurhula B."/>
            <person name="Husby M.E."/>
            <person name="Kamat A."/>
            <person name="Kanga B."/>
            <person name="Kashin S."/>
            <person name="Khazanovich D."/>
            <person name="Kisner P."/>
            <person name="Lance K."/>
            <person name="Lara M."/>
            <person name="Lee W."/>
            <person name="Lennon N."/>
            <person name="Letendre F."/>
            <person name="LeVine R."/>
            <person name="Lipovsky A."/>
            <person name="Liu X."/>
            <person name="Liu J."/>
            <person name="Liu S."/>
            <person name="Lokyitsang T."/>
            <person name="Lokyitsang Y."/>
            <person name="Lubonja R."/>
            <person name="Lui A."/>
            <person name="MacDonald P."/>
            <person name="Magnisalis V."/>
            <person name="Maru K."/>
            <person name="Matthews C."/>
            <person name="McCusker W."/>
            <person name="McDonough S."/>
            <person name="Mehta T."/>
            <person name="Meldrim J."/>
            <person name="Meneus L."/>
            <person name="Mihai O."/>
            <person name="Mihalev A."/>
            <person name="Mihova T."/>
            <person name="Mittelman R."/>
            <person name="Mlenga V."/>
            <person name="Montmayeur A."/>
            <person name="Mulrain L."/>
            <person name="Navidi A."/>
            <person name="Naylor J."/>
            <person name="Negash T."/>
            <person name="Nguyen T."/>
            <person name="Nguyen N."/>
            <person name="Nicol R."/>
            <person name="Norbu C."/>
            <person name="Norbu N."/>
            <person name="Novod N."/>
            <person name="O'Neill B."/>
            <person name="Osman S."/>
            <person name="Markiewicz E."/>
            <person name="Oyono O.L."/>
            <person name="Patti C."/>
            <person name="Phunkhang P."/>
            <person name="Pierre F."/>
            <person name="Priest M."/>
            <person name="Raghuraman S."/>
            <person name="Rege F."/>
            <person name="Reyes R."/>
            <person name="Rise C."/>
            <person name="Rogov P."/>
            <person name="Ross K."/>
            <person name="Ryan E."/>
            <person name="Settipalli S."/>
            <person name="Shea T."/>
            <person name="Sherpa N."/>
            <person name="Shi L."/>
            <person name="Shih D."/>
            <person name="Sparrow T."/>
            <person name="Spaulding J."/>
            <person name="Stalker J."/>
            <person name="Stange-Thomann N."/>
            <person name="Stavropoulos S."/>
            <person name="Stone C."/>
            <person name="Strader C."/>
            <person name="Tesfaye S."/>
            <person name="Thomson T."/>
            <person name="Thoulutsang Y."/>
            <person name="Thoulutsang D."/>
            <person name="Topham K."/>
            <person name="Topping I."/>
            <person name="Tsamla T."/>
            <person name="Vassiliev H."/>
            <person name="Vo A."/>
            <person name="Wangchuk T."/>
            <person name="Wangdi T."/>
            <person name="Weiand M."/>
            <person name="Wilkinson J."/>
            <person name="Wilson A."/>
            <person name="Yadav S."/>
            <person name="Young G."/>
            <person name="Yu Q."/>
            <person name="Zembek L."/>
            <person name="Zhong D."/>
            <person name="Zimmer A."/>
            <person name="Zwirko Z."/>
            <person name="Jaffe D.B."/>
            <person name="Alvarez P."/>
            <person name="Brockman W."/>
            <person name="Butler J."/>
            <person name="Chin C."/>
            <person name="Gnerre S."/>
            <person name="Grabherr M."/>
            <person name="Kleber M."/>
            <person name="Mauceli E."/>
            <person name="MacCallum I."/>
        </authorList>
    </citation>
    <scope>NUCLEOTIDE SEQUENCE [LARGE SCALE GENOMIC DNA]</scope>
    <source>
        <strain evidence="6">Tucson 14030-0811.24</strain>
    </source>
</reference>
<keyword evidence="2" id="KW-0677">Repeat</keyword>
<dbReference type="Pfam" id="PF23598">
    <property type="entry name" value="LRR_14"/>
    <property type="match status" value="1"/>
</dbReference>
<dbReference type="InterPro" id="IPR001611">
    <property type="entry name" value="Leu-rich_rpt"/>
</dbReference>
<dbReference type="GO" id="GO:0005737">
    <property type="term" value="C:cytoplasm"/>
    <property type="evidence" value="ECO:0007669"/>
    <property type="project" value="TreeGrafter"/>
</dbReference>
<evidence type="ECO:0000313" key="5">
    <source>
        <dbReference type="EMBL" id="EDW73864.1"/>
    </source>
</evidence>
<sequence>MVGDGLNSPRQQGGKSTEQKDGTLLPPFPDKYSMRNTRILSVPRAQLRQVPAEVFEVARQEYVNTVNLEGNKFVAVPMDLQKLNELLTELNFAKNQLAHIPTYISQFSRMDRINLSCNLLRELPMEFAGLQLLSHLNISHNRFDSLPLCIYELENLETLQANDNQIESINVSDNGLGALKRLNELDLSNNDIHYLPPQLGNLTNIHHLKLSGNPFRQPRHQILAMGTAEVMSYLRGRIPT</sequence>
<dbReference type="PhylomeDB" id="B4MP25"/>
<dbReference type="Proteomes" id="UP000007798">
    <property type="component" value="Unassembled WGS sequence"/>
</dbReference>
<name>B4MP25_DROWI</name>
<evidence type="ECO:0000256" key="1">
    <source>
        <dbReference type="ARBA" id="ARBA00022614"/>
    </source>
</evidence>
<feature type="domain" description="Disease resistance R13L4/SHOC-2-like LRR" evidence="4">
    <location>
        <begin position="114"/>
        <end position="211"/>
    </location>
</feature>
<evidence type="ECO:0000256" key="2">
    <source>
        <dbReference type="ARBA" id="ARBA00022737"/>
    </source>
</evidence>
<dbReference type="SUPFAM" id="SSF52058">
    <property type="entry name" value="L domain-like"/>
    <property type="match status" value="1"/>
</dbReference>
<accession>B4MP25</accession>
<keyword evidence="1" id="KW-0433">Leucine-rich repeat</keyword>
<evidence type="ECO:0000259" key="4">
    <source>
        <dbReference type="Pfam" id="PF23598"/>
    </source>
</evidence>
<feature type="region of interest" description="Disordered" evidence="3">
    <location>
        <begin position="1"/>
        <end position="31"/>
    </location>
</feature>
<dbReference type="AlphaFoldDB" id="B4MP25"/>
<evidence type="ECO:0000313" key="6">
    <source>
        <dbReference type="Proteomes" id="UP000007798"/>
    </source>
</evidence>
<dbReference type="InParanoid" id="B4MP25"/>
<dbReference type="SMART" id="SM00369">
    <property type="entry name" value="LRR_TYP"/>
    <property type="match status" value="3"/>
</dbReference>
<dbReference type="InterPro" id="IPR032675">
    <property type="entry name" value="LRR_dom_sf"/>
</dbReference>
<dbReference type="SMR" id="B4MP25"/>
<dbReference type="PROSITE" id="PS51450">
    <property type="entry name" value="LRR"/>
    <property type="match status" value="1"/>
</dbReference>
<dbReference type="Gene3D" id="3.80.10.10">
    <property type="entry name" value="Ribonuclease Inhibitor"/>
    <property type="match status" value="1"/>
</dbReference>
<dbReference type="STRING" id="7260.B4MP25"/>
<evidence type="ECO:0000256" key="3">
    <source>
        <dbReference type="SAM" id="MobiDB-lite"/>
    </source>
</evidence>
<dbReference type="OrthoDB" id="660555at2759"/>
<dbReference type="EMBL" id="CH963848">
    <property type="protein sequence ID" value="EDW73864.1"/>
    <property type="molecule type" value="Genomic_DNA"/>
</dbReference>
<gene>
    <name evidence="5" type="primary">Dwil\GK19345</name>
    <name evidence="5" type="ORF">Dwil_GK19345</name>
</gene>
<dbReference type="PANTHER" id="PTHR48051">
    <property type="match status" value="1"/>
</dbReference>
<dbReference type="FunFam" id="3.80.10.10:FF:000193">
    <property type="entry name" value="Leucine-rich repeat-containing protein 40"/>
    <property type="match status" value="1"/>
</dbReference>
<dbReference type="FunCoup" id="B4MP25">
    <property type="interactions" value="1"/>
</dbReference>
<dbReference type="PANTHER" id="PTHR48051:SF1">
    <property type="entry name" value="RAS SUPPRESSOR PROTEIN 1"/>
    <property type="match status" value="1"/>
</dbReference>
<dbReference type="InterPro" id="IPR055414">
    <property type="entry name" value="LRR_R13L4/SHOC2-like"/>
</dbReference>
<dbReference type="InterPro" id="IPR003591">
    <property type="entry name" value="Leu-rich_rpt_typical-subtyp"/>
</dbReference>
<dbReference type="KEGG" id="dwi:6639696"/>
<dbReference type="HOGENOM" id="CLU_000288_18_15_1"/>
<dbReference type="InterPro" id="IPR050216">
    <property type="entry name" value="LRR_domain-containing"/>
</dbReference>
<proteinExistence type="predicted"/>
<organism evidence="5 6">
    <name type="scientific">Drosophila willistoni</name>
    <name type="common">Fruit fly</name>
    <dbReference type="NCBI Taxonomy" id="7260"/>
    <lineage>
        <taxon>Eukaryota</taxon>
        <taxon>Metazoa</taxon>
        <taxon>Ecdysozoa</taxon>
        <taxon>Arthropoda</taxon>
        <taxon>Hexapoda</taxon>
        <taxon>Insecta</taxon>
        <taxon>Pterygota</taxon>
        <taxon>Neoptera</taxon>
        <taxon>Endopterygota</taxon>
        <taxon>Diptera</taxon>
        <taxon>Brachycera</taxon>
        <taxon>Muscomorpha</taxon>
        <taxon>Ephydroidea</taxon>
        <taxon>Drosophilidae</taxon>
        <taxon>Drosophila</taxon>
        <taxon>Sophophora</taxon>
    </lineage>
</organism>